<dbReference type="RefSeq" id="WP_135672604.1">
    <property type="nucleotide sequence ID" value="NZ_RQGN01000107.1"/>
</dbReference>
<dbReference type="SUPFAM" id="SSF55874">
    <property type="entry name" value="ATPase domain of HSP90 chaperone/DNA topoisomerase II/histidine kinase"/>
    <property type="match status" value="1"/>
</dbReference>
<comment type="caution">
    <text evidence="13">The sequence shown here is derived from an EMBL/GenBank/DDBJ whole genome shotgun (WGS) entry which is preliminary data.</text>
</comment>
<dbReference type="InterPro" id="IPR000014">
    <property type="entry name" value="PAS"/>
</dbReference>
<name>A0A5F2AXD6_9LEPT</name>
<dbReference type="OrthoDB" id="9806821at2"/>
<dbReference type="PANTHER" id="PTHR43065:SF46">
    <property type="entry name" value="C4-DICARBOXYLATE TRANSPORT SENSOR PROTEIN DCTB"/>
    <property type="match status" value="1"/>
</dbReference>
<dbReference type="SUPFAM" id="SSF52172">
    <property type="entry name" value="CheY-like"/>
    <property type="match status" value="1"/>
</dbReference>
<evidence type="ECO:0000256" key="2">
    <source>
        <dbReference type="ARBA" id="ARBA00012438"/>
    </source>
</evidence>
<dbReference type="InterPro" id="IPR003661">
    <property type="entry name" value="HisK_dim/P_dom"/>
</dbReference>
<dbReference type="GO" id="GO:0005524">
    <property type="term" value="F:ATP binding"/>
    <property type="evidence" value="ECO:0007669"/>
    <property type="project" value="UniProtKB-KW"/>
</dbReference>
<dbReference type="Gene3D" id="3.30.450.20">
    <property type="entry name" value="PAS domain"/>
    <property type="match status" value="1"/>
</dbReference>
<dbReference type="EMBL" id="RQGN01000107">
    <property type="protein sequence ID" value="TGL92392.1"/>
    <property type="molecule type" value="Genomic_DNA"/>
</dbReference>
<dbReference type="GO" id="GO:0000155">
    <property type="term" value="F:phosphorelay sensor kinase activity"/>
    <property type="evidence" value="ECO:0007669"/>
    <property type="project" value="InterPro"/>
</dbReference>
<dbReference type="Pfam" id="PF02518">
    <property type="entry name" value="HATPase_c"/>
    <property type="match status" value="1"/>
</dbReference>
<dbReference type="SUPFAM" id="SSF55785">
    <property type="entry name" value="PYP-like sensor domain (PAS domain)"/>
    <property type="match status" value="1"/>
</dbReference>
<dbReference type="Pfam" id="PF00512">
    <property type="entry name" value="HisKA"/>
    <property type="match status" value="1"/>
</dbReference>
<dbReference type="CDD" id="cd00156">
    <property type="entry name" value="REC"/>
    <property type="match status" value="1"/>
</dbReference>
<dbReference type="SMART" id="SM00387">
    <property type="entry name" value="HATPase_c"/>
    <property type="match status" value="1"/>
</dbReference>
<dbReference type="SUPFAM" id="SSF55781">
    <property type="entry name" value="GAF domain-like"/>
    <property type="match status" value="1"/>
</dbReference>
<keyword evidence="5" id="KW-0547">Nucleotide-binding</keyword>
<dbReference type="InterPro" id="IPR036097">
    <property type="entry name" value="HisK_dim/P_sf"/>
</dbReference>
<dbReference type="NCBIfam" id="TIGR00229">
    <property type="entry name" value="sensory_box"/>
    <property type="match status" value="1"/>
</dbReference>
<keyword evidence="3 9" id="KW-0597">Phosphoprotein</keyword>
<dbReference type="PROSITE" id="PS50112">
    <property type="entry name" value="PAS"/>
    <property type="match status" value="1"/>
</dbReference>
<dbReference type="PANTHER" id="PTHR43065">
    <property type="entry name" value="SENSOR HISTIDINE KINASE"/>
    <property type="match status" value="1"/>
</dbReference>
<reference evidence="13 14" key="1">
    <citation type="journal article" date="2019" name="PLoS Negl. Trop. Dis.">
        <title>Revisiting the worldwide diversity of Leptospira species in the environment.</title>
        <authorList>
            <person name="Vincent A.T."/>
            <person name="Schiettekatte O."/>
            <person name="Bourhy P."/>
            <person name="Veyrier F.J."/>
            <person name="Picardeau M."/>
        </authorList>
    </citation>
    <scope>NUCLEOTIDE SEQUENCE [LARGE SCALE GENOMIC DNA]</scope>
    <source>
        <strain evidence="13 14">201702444</strain>
    </source>
</reference>
<dbReference type="InterPro" id="IPR035965">
    <property type="entry name" value="PAS-like_dom_sf"/>
</dbReference>
<keyword evidence="7" id="KW-0067">ATP-binding</keyword>
<evidence type="ECO:0000259" key="12">
    <source>
        <dbReference type="PROSITE" id="PS50112"/>
    </source>
</evidence>
<dbReference type="EC" id="2.7.13.3" evidence="2"/>
<keyword evidence="8" id="KW-0902">Two-component regulatory system</keyword>
<dbReference type="Proteomes" id="UP000298429">
    <property type="component" value="Unassembled WGS sequence"/>
</dbReference>
<feature type="domain" description="PAS" evidence="12">
    <location>
        <begin position="233"/>
        <end position="288"/>
    </location>
</feature>
<feature type="domain" description="Histidine kinase" evidence="10">
    <location>
        <begin position="365"/>
        <end position="587"/>
    </location>
</feature>
<feature type="domain" description="Response regulatory" evidence="11">
    <location>
        <begin position="606"/>
        <end position="722"/>
    </location>
</feature>
<protein>
    <recommendedName>
        <fullName evidence="2">histidine kinase</fullName>
        <ecNumber evidence="2">2.7.13.3</ecNumber>
    </recommendedName>
</protein>
<dbReference type="Gene3D" id="1.10.287.130">
    <property type="match status" value="1"/>
</dbReference>
<dbReference type="Pfam" id="PF13426">
    <property type="entry name" value="PAS_9"/>
    <property type="match status" value="1"/>
</dbReference>
<dbReference type="InterPro" id="IPR001789">
    <property type="entry name" value="Sig_transdc_resp-reg_receiver"/>
</dbReference>
<evidence type="ECO:0000256" key="7">
    <source>
        <dbReference type="ARBA" id="ARBA00022840"/>
    </source>
</evidence>
<sequence>MIHHYIDTATFPKKEAASSSLETFFGFLISPIVFIRNFLRNVFLSKGKLTHFDLEEQRKVELLLDHLFQVFEELSEGKSLVDILLTLAEAIEKYRPNIHASILLLDNDGITLRHRAAPSLPKEYCALVDGEKIGPKVGSCGTAAYTKKLTIVEDIQNDPLWENYVDIANRFHLRACWSHPILSPNEQVLGTFALYYYEPKKPSDMDIRLIHSLAHIAGIAIERKRIEDLKTESEARYRSLVEQASDTIFLTDKEGKYVEINPSGCALLGYTKEEFLKLHLWDVIDPNDLKKQPLRVNDLKAGKHVLSERKLVRKDGSIVPVEINARYLENGYLQGIVRNISERKIAEEIVRQAQKMESVGLLAGGIAHDFNNLLTMILGSAEVMELKIDQNSELNKHVNRIIEAAKRGGSITKQLLLFSRPGSSELKPVSISHIIKEVTDILAFSLPKNISIETRIDLANGIILGDSGHLHQVILNLALNARDAMPDGGKITIQETTISGEEVRKKFLSGNASQYVCIHVIDTGKGMDSATKSKIFEPFFTTKERGKGTGLGLSIVDTITKNHFGFVDVESFPNRGTKFSLYFPAVAAGEAIDSETIKRQTKIDANILIVDDEIMVLEVLKDILELSGCRVFSANNGNHALEIYQDPKNKIDLVISDLGMPDMSGDVLFTKLKNFDPSAKVIITSGHIEREKKEKLLEQGVKNVLDKPYKIEAVQTIVQEIIKTL</sequence>
<evidence type="ECO:0000256" key="3">
    <source>
        <dbReference type="ARBA" id="ARBA00022553"/>
    </source>
</evidence>
<dbReference type="SMART" id="SM00091">
    <property type="entry name" value="PAS"/>
    <property type="match status" value="1"/>
</dbReference>
<dbReference type="SMART" id="SM00448">
    <property type="entry name" value="REC"/>
    <property type="match status" value="1"/>
</dbReference>
<organism evidence="13 14">
    <name type="scientific">Leptospira barantonii</name>
    <dbReference type="NCBI Taxonomy" id="2023184"/>
    <lineage>
        <taxon>Bacteria</taxon>
        <taxon>Pseudomonadati</taxon>
        <taxon>Spirochaetota</taxon>
        <taxon>Spirochaetia</taxon>
        <taxon>Leptospirales</taxon>
        <taxon>Leptospiraceae</taxon>
        <taxon>Leptospira</taxon>
    </lineage>
</organism>
<dbReference type="InterPro" id="IPR003018">
    <property type="entry name" value="GAF"/>
</dbReference>
<comment type="catalytic activity">
    <reaction evidence="1">
        <text>ATP + protein L-histidine = ADP + protein N-phospho-L-histidine.</text>
        <dbReference type="EC" id="2.7.13.3"/>
    </reaction>
</comment>
<dbReference type="Pfam" id="PF13185">
    <property type="entry name" value="GAF_2"/>
    <property type="match status" value="1"/>
</dbReference>
<dbReference type="SMART" id="SM00065">
    <property type="entry name" value="GAF"/>
    <property type="match status" value="1"/>
</dbReference>
<dbReference type="InterPro" id="IPR011006">
    <property type="entry name" value="CheY-like_superfamily"/>
</dbReference>
<dbReference type="CDD" id="cd00130">
    <property type="entry name" value="PAS"/>
    <property type="match status" value="1"/>
</dbReference>
<dbReference type="Gene3D" id="3.30.450.40">
    <property type="match status" value="1"/>
</dbReference>
<dbReference type="InterPro" id="IPR029016">
    <property type="entry name" value="GAF-like_dom_sf"/>
</dbReference>
<evidence type="ECO:0000256" key="1">
    <source>
        <dbReference type="ARBA" id="ARBA00000085"/>
    </source>
</evidence>
<dbReference type="SUPFAM" id="SSF47384">
    <property type="entry name" value="Homodimeric domain of signal transducing histidine kinase"/>
    <property type="match status" value="1"/>
</dbReference>
<gene>
    <name evidence="13" type="ORF">EHQ76_20150</name>
</gene>
<dbReference type="Gene3D" id="3.30.565.10">
    <property type="entry name" value="Histidine kinase-like ATPase, C-terminal domain"/>
    <property type="match status" value="1"/>
</dbReference>
<dbReference type="Pfam" id="PF00072">
    <property type="entry name" value="Response_reg"/>
    <property type="match status" value="1"/>
</dbReference>
<dbReference type="AlphaFoldDB" id="A0A5F2AXD6"/>
<dbReference type="Gene3D" id="3.40.50.2300">
    <property type="match status" value="1"/>
</dbReference>
<dbReference type="InterPro" id="IPR005467">
    <property type="entry name" value="His_kinase_dom"/>
</dbReference>
<dbReference type="PRINTS" id="PR00344">
    <property type="entry name" value="BCTRLSENSOR"/>
</dbReference>
<dbReference type="InterPro" id="IPR004358">
    <property type="entry name" value="Sig_transdc_His_kin-like_C"/>
</dbReference>
<accession>A0A5F2AXD6</accession>
<evidence type="ECO:0000313" key="13">
    <source>
        <dbReference type="EMBL" id="TGL92392.1"/>
    </source>
</evidence>
<dbReference type="InterPro" id="IPR036890">
    <property type="entry name" value="HATPase_C_sf"/>
</dbReference>
<evidence type="ECO:0000256" key="8">
    <source>
        <dbReference type="ARBA" id="ARBA00023012"/>
    </source>
</evidence>
<dbReference type="InterPro" id="IPR003594">
    <property type="entry name" value="HATPase_dom"/>
</dbReference>
<dbReference type="SMART" id="SM00388">
    <property type="entry name" value="HisKA"/>
    <property type="match status" value="1"/>
</dbReference>
<feature type="modified residue" description="4-aspartylphosphate" evidence="9">
    <location>
        <position position="657"/>
    </location>
</feature>
<dbReference type="PROSITE" id="PS50110">
    <property type="entry name" value="RESPONSE_REGULATORY"/>
    <property type="match status" value="1"/>
</dbReference>
<evidence type="ECO:0000256" key="5">
    <source>
        <dbReference type="ARBA" id="ARBA00022741"/>
    </source>
</evidence>
<evidence type="ECO:0000313" key="14">
    <source>
        <dbReference type="Proteomes" id="UP000298429"/>
    </source>
</evidence>
<evidence type="ECO:0000256" key="6">
    <source>
        <dbReference type="ARBA" id="ARBA00022777"/>
    </source>
</evidence>
<evidence type="ECO:0000259" key="10">
    <source>
        <dbReference type="PROSITE" id="PS50109"/>
    </source>
</evidence>
<keyword evidence="4" id="KW-0808">Transferase</keyword>
<evidence type="ECO:0000256" key="9">
    <source>
        <dbReference type="PROSITE-ProRule" id="PRU00169"/>
    </source>
</evidence>
<evidence type="ECO:0000259" key="11">
    <source>
        <dbReference type="PROSITE" id="PS50110"/>
    </source>
</evidence>
<keyword evidence="6" id="KW-0418">Kinase</keyword>
<dbReference type="CDD" id="cd00082">
    <property type="entry name" value="HisKA"/>
    <property type="match status" value="1"/>
</dbReference>
<proteinExistence type="predicted"/>
<evidence type="ECO:0000256" key="4">
    <source>
        <dbReference type="ARBA" id="ARBA00022679"/>
    </source>
</evidence>
<dbReference type="PROSITE" id="PS50109">
    <property type="entry name" value="HIS_KIN"/>
    <property type="match status" value="1"/>
</dbReference>